<sequence>MTLADAPALADAPPAVEAPSEAGPSLSQGQLDMMRAFFCYEFDVARLDRSALPEPTTEVVAEWIGALEMSGFFVSSELRAMAQAWISEPEALVALLVGDVDEIAARRDTTSAGASDSPSFLRAS</sequence>
<organism evidence="2 3">
    <name type="scientific">Rhodococcoides kyotonense</name>
    <dbReference type="NCBI Taxonomy" id="398843"/>
    <lineage>
        <taxon>Bacteria</taxon>
        <taxon>Bacillati</taxon>
        <taxon>Actinomycetota</taxon>
        <taxon>Actinomycetes</taxon>
        <taxon>Mycobacteriales</taxon>
        <taxon>Nocardiaceae</taxon>
        <taxon>Rhodococcoides</taxon>
    </lineage>
</organism>
<evidence type="ECO:0000313" key="2">
    <source>
        <dbReference type="EMBL" id="SNS85160.1"/>
    </source>
</evidence>
<dbReference type="AlphaFoldDB" id="A0A239HUS5"/>
<name>A0A239HUS5_9NOCA</name>
<feature type="region of interest" description="Disordered" evidence="1">
    <location>
        <begin position="1"/>
        <end position="27"/>
    </location>
</feature>
<protein>
    <submittedName>
        <fullName evidence="2">Uncharacterized protein</fullName>
    </submittedName>
</protein>
<dbReference type="OrthoDB" id="4471063at2"/>
<dbReference type="EMBL" id="FZOW01000006">
    <property type="protein sequence ID" value="SNS85160.1"/>
    <property type="molecule type" value="Genomic_DNA"/>
</dbReference>
<reference evidence="3" key="1">
    <citation type="submission" date="2017-06" db="EMBL/GenBank/DDBJ databases">
        <authorList>
            <person name="Varghese N."/>
            <person name="Submissions S."/>
        </authorList>
    </citation>
    <scope>NUCLEOTIDE SEQUENCE [LARGE SCALE GENOMIC DNA]</scope>
    <source>
        <strain evidence="3">JCM 23211</strain>
    </source>
</reference>
<evidence type="ECO:0000313" key="3">
    <source>
        <dbReference type="Proteomes" id="UP000198327"/>
    </source>
</evidence>
<dbReference type="Proteomes" id="UP000198327">
    <property type="component" value="Unassembled WGS sequence"/>
</dbReference>
<feature type="compositionally biased region" description="Low complexity" evidence="1">
    <location>
        <begin position="1"/>
        <end position="15"/>
    </location>
</feature>
<dbReference type="RefSeq" id="WP_089246297.1">
    <property type="nucleotide sequence ID" value="NZ_FZOW01000006.1"/>
</dbReference>
<gene>
    <name evidence="2" type="ORF">SAMN05421642_10659</name>
</gene>
<proteinExistence type="predicted"/>
<keyword evidence="3" id="KW-1185">Reference proteome</keyword>
<evidence type="ECO:0000256" key="1">
    <source>
        <dbReference type="SAM" id="MobiDB-lite"/>
    </source>
</evidence>
<accession>A0A239HUS5</accession>